<evidence type="ECO:0000313" key="6">
    <source>
        <dbReference type="EMBL" id="MEJ2859641.1"/>
    </source>
</evidence>
<proteinExistence type="predicted"/>
<dbReference type="Gene3D" id="1.10.287.470">
    <property type="entry name" value="Helix hairpin bin"/>
    <property type="match status" value="1"/>
</dbReference>
<comment type="subcellular location">
    <subcellularLocation>
        <location evidence="1">Cell envelope</location>
    </subcellularLocation>
</comment>
<evidence type="ECO:0000256" key="4">
    <source>
        <dbReference type="SAM" id="MobiDB-lite"/>
    </source>
</evidence>
<organism evidence="6 7">
    <name type="scientific">Actinomycetospora flava</name>
    <dbReference type="NCBI Taxonomy" id="3129232"/>
    <lineage>
        <taxon>Bacteria</taxon>
        <taxon>Bacillati</taxon>
        <taxon>Actinomycetota</taxon>
        <taxon>Actinomycetes</taxon>
        <taxon>Pseudonocardiales</taxon>
        <taxon>Pseudonocardiaceae</taxon>
        <taxon>Actinomycetospora</taxon>
    </lineage>
</organism>
<evidence type="ECO:0000256" key="1">
    <source>
        <dbReference type="ARBA" id="ARBA00004196"/>
    </source>
</evidence>
<dbReference type="Gene3D" id="2.40.50.100">
    <property type="match status" value="2"/>
</dbReference>
<dbReference type="InterPro" id="IPR011053">
    <property type="entry name" value="Single_hybrid_motif"/>
</dbReference>
<dbReference type="RefSeq" id="WP_337698704.1">
    <property type="nucleotide sequence ID" value="NZ_JBBEGM010000001.1"/>
</dbReference>
<accession>A0ABU8LXY3</accession>
<feature type="region of interest" description="Disordered" evidence="4">
    <location>
        <begin position="182"/>
        <end position="210"/>
    </location>
</feature>
<dbReference type="PANTHER" id="PTHR32347:SF23">
    <property type="entry name" value="BLL5650 PROTEIN"/>
    <property type="match status" value="1"/>
</dbReference>
<dbReference type="InterPro" id="IPR050465">
    <property type="entry name" value="UPF0194_transport"/>
</dbReference>
<keyword evidence="7" id="KW-1185">Reference proteome</keyword>
<dbReference type="InterPro" id="IPR058625">
    <property type="entry name" value="MdtA-like_BSH"/>
</dbReference>
<dbReference type="PROSITE" id="PS51257">
    <property type="entry name" value="PROKAR_LIPOPROTEIN"/>
    <property type="match status" value="1"/>
</dbReference>
<evidence type="ECO:0000256" key="2">
    <source>
        <dbReference type="ARBA" id="ARBA00023054"/>
    </source>
</evidence>
<evidence type="ECO:0000256" key="3">
    <source>
        <dbReference type="SAM" id="Coils"/>
    </source>
</evidence>
<dbReference type="Pfam" id="PF25917">
    <property type="entry name" value="BSH_RND"/>
    <property type="match status" value="1"/>
</dbReference>
<comment type="caution">
    <text evidence="6">The sequence shown here is derived from an EMBL/GenBank/DDBJ whole genome shotgun (WGS) entry which is preliminary data.</text>
</comment>
<feature type="domain" description="Multidrug resistance protein MdtA-like barrel-sandwich hybrid" evidence="5">
    <location>
        <begin position="66"/>
        <end position="330"/>
    </location>
</feature>
<dbReference type="Gene3D" id="2.40.420.20">
    <property type="match status" value="1"/>
</dbReference>
<protein>
    <submittedName>
        <fullName evidence="6">HlyD family efflux transporter periplasmic adaptor subunit</fullName>
    </submittedName>
</protein>
<evidence type="ECO:0000313" key="7">
    <source>
        <dbReference type="Proteomes" id="UP001369736"/>
    </source>
</evidence>
<feature type="coiled-coil region" evidence="3">
    <location>
        <begin position="227"/>
        <end position="304"/>
    </location>
</feature>
<gene>
    <name evidence="6" type="ORF">WCD58_00660</name>
</gene>
<dbReference type="Proteomes" id="UP001369736">
    <property type="component" value="Unassembled WGS sequence"/>
</dbReference>
<evidence type="ECO:0000259" key="5">
    <source>
        <dbReference type="Pfam" id="PF25917"/>
    </source>
</evidence>
<dbReference type="Gene3D" id="2.40.30.170">
    <property type="match status" value="1"/>
</dbReference>
<keyword evidence="2 3" id="KW-0175">Coiled coil</keyword>
<sequence length="527" mass="53159">MIFSPRRAVGATALITAVLVVSGCGGGSAPPPRTVPVARAAVETGVSAQGSVSATANNNIGFPKGGQLTEVNVDVGDQVRAGQVLAKIDDFNARQAVDQAEAALAGQQAAYQQALDNTAVDGAGNSVAQARRIVQATERQVDATLDADGEAIHQAERAVNQAKKGAAAAQAQYAADQQSCASQGGASAYGPPRMPFLPVPGQTQQQQQAGAAATNSCITLPGSQNQAAMAQQGVAQAEAQLSQARSKKQIDEASGRVQIEQARNGLVQTQNQLDASRADRPHQLDGAQAQVDNARVGVENAQRDLANTTLRAPVDGVVTAINGAVGEFLQPSSGTTPLAPGGEAAIPGAASANAGAAAASMGGGGASPGRPGGSQFLVLQNTSGFSVVAPFQEIDAAALVPGQAAHVTLDALPDVTLDGTVLAVSPASTDIANVINYYVTVAVARPDSRLKDGQTAQTSVITGEGPDAISVPNSAVIRQGDRTSVVVVEPGGRQVPTPFTPGLVGADRTEVRSGLTEGQQVLVAARR</sequence>
<feature type="compositionally biased region" description="Low complexity" evidence="4">
    <location>
        <begin position="201"/>
        <end position="210"/>
    </location>
</feature>
<dbReference type="PANTHER" id="PTHR32347">
    <property type="entry name" value="EFFLUX SYSTEM COMPONENT YKNX-RELATED"/>
    <property type="match status" value="1"/>
</dbReference>
<dbReference type="SUPFAM" id="SSF51230">
    <property type="entry name" value="Single hybrid motif"/>
    <property type="match status" value="1"/>
</dbReference>
<dbReference type="EMBL" id="JBBEGM010000001">
    <property type="protein sequence ID" value="MEJ2859641.1"/>
    <property type="molecule type" value="Genomic_DNA"/>
</dbReference>
<reference evidence="6 7" key="1">
    <citation type="submission" date="2024-03" db="EMBL/GenBank/DDBJ databases">
        <title>Actinomycetospora sp. OC33-EN07, a novel actinomycete isolated from wild orchid (Aerides multiflora).</title>
        <authorList>
            <person name="Suriyachadkun C."/>
        </authorList>
    </citation>
    <scope>NUCLEOTIDE SEQUENCE [LARGE SCALE GENOMIC DNA]</scope>
    <source>
        <strain evidence="6 7">OC33-EN07</strain>
    </source>
</reference>
<name>A0ABU8LXY3_9PSEU</name>